<keyword evidence="3" id="KW-0813">Transport</keyword>
<dbReference type="GO" id="GO:0008324">
    <property type="term" value="F:monoatomic cation transmembrane transporter activity"/>
    <property type="evidence" value="ECO:0007669"/>
    <property type="project" value="InterPro"/>
</dbReference>
<dbReference type="InterPro" id="IPR050291">
    <property type="entry name" value="CDF_Transporter"/>
</dbReference>
<evidence type="ECO:0000256" key="2">
    <source>
        <dbReference type="ARBA" id="ARBA00008114"/>
    </source>
</evidence>
<comment type="caution">
    <text evidence="10">The sequence shown here is derived from an EMBL/GenBank/DDBJ whole genome shotgun (WGS) entry which is preliminary data.</text>
</comment>
<evidence type="ECO:0000256" key="3">
    <source>
        <dbReference type="ARBA" id="ARBA00022448"/>
    </source>
</evidence>
<dbReference type="Proteomes" id="UP000295285">
    <property type="component" value="Unassembled WGS sequence"/>
</dbReference>
<organism evidence="10 11">
    <name type="scientific">Bacillus thuringiensis</name>
    <dbReference type="NCBI Taxonomy" id="1428"/>
    <lineage>
        <taxon>Bacteria</taxon>
        <taxon>Bacillati</taxon>
        <taxon>Bacillota</taxon>
        <taxon>Bacilli</taxon>
        <taxon>Bacillales</taxon>
        <taxon>Bacillaceae</taxon>
        <taxon>Bacillus</taxon>
        <taxon>Bacillus cereus group</taxon>
    </lineage>
</organism>
<dbReference type="PANTHER" id="PTHR43840">
    <property type="entry name" value="MITOCHONDRIAL METAL TRANSPORTER 1-RELATED"/>
    <property type="match status" value="1"/>
</dbReference>
<evidence type="ECO:0000256" key="5">
    <source>
        <dbReference type="ARBA" id="ARBA00022989"/>
    </source>
</evidence>
<evidence type="ECO:0000256" key="1">
    <source>
        <dbReference type="ARBA" id="ARBA00004141"/>
    </source>
</evidence>
<evidence type="ECO:0000256" key="4">
    <source>
        <dbReference type="ARBA" id="ARBA00022692"/>
    </source>
</evidence>
<dbReference type="InterPro" id="IPR036837">
    <property type="entry name" value="Cation_efflux_CTD_sf"/>
</dbReference>
<dbReference type="GO" id="GO:0016020">
    <property type="term" value="C:membrane"/>
    <property type="evidence" value="ECO:0007669"/>
    <property type="project" value="UniProtKB-SubCell"/>
</dbReference>
<evidence type="ECO:0000259" key="8">
    <source>
        <dbReference type="Pfam" id="PF01545"/>
    </source>
</evidence>
<dbReference type="AlphaFoldDB" id="A0A4R4B230"/>
<dbReference type="Pfam" id="PF16916">
    <property type="entry name" value="ZT_dimer"/>
    <property type="match status" value="1"/>
</dbReference>
<feature type="transmembrane region" description="Helical" evidence="7">
    <location>
        <begin position="27"/>
        <end position="46"/>
    </location>
</feature>
<evidence type="ECO:0000259" key="9">
    <source>
        <dbReference type="Pfam" id="PF16916"/>
    </source>
</evidence>
<reference evidence="10 11" key="1">
    <citation type="submission" date="2019-03" db="EMBL/GenBank/DDBJ databases">
        <title>Above-ground endophytic microbial communities from plants in different locations in the United States.</title>
        <authorList>
            <person name="Frank C."/>
        </authorList>
    </citation>
    <scope>NUCLEOTIDE SEQUENCE [LARGE SCALE GENOMIC DNA]</scope>
    <source>
        <strain evidence="10 11">LP_2_YM</strain>
    </source>
</reference>
<dbReference type="InterPro" id="IPR002524">
    <property type="entry name" value="Cation_efflux"/>
</dbReference>
<dbReference type="NCBIfam" id="TIGR01297">
    <property type="entry name" value="CDF"/>
    <property type="match status" value="1"/>
</dbReference>
<evidence type="ECO:0000313" key="10">
    <source>
        <dbReference type="EMBL" id="TCW47717.1"/>
    </source>
</evidence>
<dbReference type="Gene3D" id="3.30.70.1350">
    <property type="entry name" value="Cation efflux protein, cytoplasmic domain"/>
    <property type="match status" value="1"/>
</dbReference>
<evidence type="ECO:0000313" key="11">
    <source>
        <dbReference type="Proteomes" id="UP000295285"/>
    </source>
</evidence>
<proteinExistence type="inferred from homology"/>
<dbReference type="InterPro" id="IPR027470">
    <property type="entry name" value="Cation_efflux_CTD"/>
</dbReference>
<dbReference type="Gene3D" id="1.20.1510.10">
    <property type="entry name" value="Cation efflux protein transmembrane domain"/>
    <property type="match status" value="1"/>
</dbReference>
<gene>
    <name evidence="10" type="ORF">EC910_12332</name>
</gene>
<dbReference type="PANTHER" id="PTHR43840:SF15">
    <property type="entry name" value="MITOCHONDRIAL METAL TRANSPORTER 1-RELATED"/>
    <property type="match status" value="1"/>
</dbReference>
<name>A0A4R4B230_BACTU</name>
<dbReference type="SUPFAM" id="SSF161111">
    <property type="entry name" value="Cation efflux protein transmembrane domain-like"/>
    <property type="match status" value="1"/>
</dbReference>
<dbReference type="SUPFAM" id="SSF160240">
    <property type="entry name" value="Cation efflux protein cytoplasmic domain-like"/>
    <property type="match status" value="1"/>
</dbReference>
<comment type="similarity">
    <text evidence="2">Belongs to the cation diffusion facilitator (CDF) transporter (TC 2.A.4) family.</text>
</comment>
<comment type="subcellular location">
    <subcellularLocation>
        <location evidence="1">Membrane</location>
        <topology evidence="1">Multi-pass membrane protein</topology>
    </subcellularLocation>
</comment>
<dbReference type="Pfam" id="PF01545">
    <property type="entry name" value="Cation_efflux"/>
    <property type="match status" value="1"/>
</dbReference>
<keyword evidence="4 7" id="KW-0812">Transmembrane</keyword>
<keyword evidence="5 7" id="KW-1133">Transmembrane helix</keyword>
<sequence length="171" mass="19885">METSYIYTLRVGKKVNSQRLIATAYDYLADVYTSIAAILGIEYTLLNNVYSIPYAAYSDSIFGIIVSMFVFKMAIKIGKDSIHSLMEVSIPRKKCNEYKKLIQEHPYVKQVEKIRARNYGHYIFVDATIRILENLTIYQGNDVCKEIQTNIQKYDPKDKEAFIYLSPWHDN</sequence>
<dbReference type="InterPro" id="IPR058533">
    <property type="entry name" value="Cation_efflux_TM"/>
</dbReference>
<feature type="domain" description="Cation efflux protein transmembrane" evidence="8">
    <location>
        <begin position="3"/>
        <end position="86"/>
    </location>
</feature>
<accession>A0A4R4B230</accession>
<dbReference type="EMBL" id="SMDG01000023">
    <property type="protein sequence ID" value="TCW47717.1"/>
    <property type="molecule type" value="Genomic_DNA"/>
</dbReference>
<evidence type="ECO:0000256" key="6">
    <source>
        <dbReference type="ARBA" id="ARBA00023136"/>
    </source>
</evidence>
<protein>
    <submittedName>
        <fullName evidence="10">Cation diffusion facilitator family transporter</fullName>
    </submittedName>
</protein>
<feature type="domain" description="Cation efflux protein cytoplasmic" evidence="9">
    <location>
        <begin position="91"/>
        <end position="165"/>
    </location>
</feature>
<keyword evidence="6 7" id="KW-0472">Membrane</keyword>
<evidence type="ECO:0000256" key="7">
    <source>
        <dbReference type="SAM" id="Phobius"/>
    </source>
</evidence>
<feature type="transmembrane region" description="Helical" evidence="7">
    <location>
        <begin position="52"/>
        <end position="71"/>
    </location>
</feature>
<dbReference type="InterPro" id="IPR027469">
    <property type="entry name" value="Cation_efflux_TMD_sf"/>
</dbReference>